<comment type="similarity">
    <text evidence="4">Belongs to the SIMIBI class G3E GTPase family. ZNG1 subfamily.</text>
</comment>
<evidence type="ECO:0000256" key="3">
    <source>
        <dbReference type="ARBA" id="ARBA00023186"/>
    </source>
</evidence>
<dbReference type="GO" id="GO:0000166">
    <property type="term" value="F:nucleotide binding"/>
    <property type="evidence" value="ECO:0007669"/>
    <property type="project" value="UniProtKB-KW"/>
</dbReference>
<dbReference type="PANTHER" id="PTHR13748">
    <property type="entry name" value="COBW-RELATED"/>
    <property type="match status" value="1"/>
</dbReference>
<evidence type="ECO:0000313" key="9">
    <source>
        <dbReference type="EMBL" id="KAB7727344.1"/>
    </source>
</evidence>
<dbReference type="Proteomes" id="UP000488299">
    <property type="component" value="Unassembled WGS sequence"/>
</dbReference>
<dbReference type="PANTHER" id="PTHR13748:SF62">
    <property type="entry name" value="COBW DOMAIN-CONTAINING PROTEIN"/>
    <property type="match status" value="1"/>
</dbReference>
<comment type="caution">
    <text evidence="9">The sequence shown here is derived from an EMBL/GenBank/DDBJ whole genome shotgun (WGS) entry which is preliminary data.</text>
</comment>
<dbReference type="AlphaFoldDB" id="A0A7J5TTW7"/>
<keyword evidence="1" id="KW-0547">Nucleotide-binding</keyword>
<dbReference type="SUPFAM" id="SSF90002">
    <property type="entry name" value="Hypothetical protein YjiA, C-terminal domain"/>
    <property type="match status" value="1"/>
</dbReference>
<keyword evidence="2" id="KW-0378">Hydrolase</keyword>
<dbReference type="Gene3D" id="3.30.1220.10">
    <property type="entry name" value="CobW-like, C-terminal domain"/>
    <property type="match status" value="1"/>
</dbReference>
<sequence>MAKDVTILTGFLGSGKTTLLNALLNEQVGRRFALIENEFGEEGIDGELIVRPDIDITELSNGCLCCTLSNNLLDVLDALSQRQHSFDELIIETTGIADPSNIAVPFMMVPAVQEAFCIKRVICLVDAELVEDQLRDTEEAIGQISFADVILINKTDRVSPEYLTRLRTTLNEINPLAEVLVGHKEAYPIAELLAVVRDESETAGIARLTPTRPNLPGAYSTPTAQPQLAEAPPKAHHHRHSNLVSVSFRFTKSLDLTRLYHRLTTLLLFHGKDLYRIKGVIYDRSRAERWVVQSVGQTLTLVDGAPWQTDDERVSRLVFIGRGLKTAELETMLGQCFSKEPDAGSSDLLRQTPSL</sequence>
<dbReference type="GO" id="GO:0005737">
    <property type="term" value="C:cytoplasm"/>
    <property type="evidence" value="ECO:0007669"/>
    <property type="project" value="TreeGrafter"/>
</dbReference>
<evidence type="ECO:0000256" key="5">
    <source>
        <dbReference type="ARBA" id="ARBA00045658"/>
    </source>
</evidence>
<dbReference type="InterPro" id="IPR036627">
    <property type="entry name" value="CobW-likC_sf"/>
</dbReference>
<organism evidence="9 10">
    <name type="scientific">Rudanella paleaurantiibacter</name>
    <dbReference type="NCBI Taxonomy" id="2614655"/>
    <lineage>
        <taxon>Bacteria</taxon>
        <taxon>Pseudomonadati</taxon>
        <taxon>Bacteroidota</taxon>
        <taxon>Cytophagia</taxon>
        <taxon>Cytophagales</taxon>
        <taxon>Cytophagaceae</taxon>
        <taxon>Rudanella</taxon>
    </lineage>
</organism>
<reference evidence="9 10" key="1">
    <citation type="submission" date="2019-10" db="EMBL/GenBank/DDBJ databases">
        <title>Rudanella paleaurantiibacter sp. nov., isolated from sludge.</title>
        <authorList>
            <person name="Xu S.Q."/>
        </authorList>
    </citation>
    <scope>NUCLEOTIDE SEQUENCE [LARGE SCALE GENOMIC DNA]</scope>
    <source>
        <strain evidence="9 10">HX-22-17</strain>
    </source>
</reference>
<dbReference type="CDD" id="cd03112">
    <property type="entry name" value="CobW-like"/>
    <property type="match status" value="1"/>
</dbReference>
<feature type="region of interest" description="Disordered" evidence="7">
    <location>
        <begin position="208"/>
        <end position="238"/>
    </location>
</feature>
<dbReference type="RefSeq" id="WP_152126420.1">
    <property type="nucleotide sequence ID" value="NZ_WELI01000011.1"/>
</dbReference>
<keyword evidence="3" id="KW-0143">Chaperone</keyword>
<comment type="function">
    <text evidence="5">Zinc chaperone that directly transfers zinc cofactor to target proteins, thereby activating them. Zinc is transferred from the CXCC motif in the GTPase domain to the zinc binding site in target proteins in a process requiring GTP hydrolysis.</text>
</comment>
<dbReference type="Gene3D" id="3.40.50.300">
    <property type="entry name" value="P-loop containing nucleotide triphosphate hydrolases"/>
    <property type="match status" value="1"/>
</dbReference>
<evidence type="ECO:0000256" key="6">
    <source>
        <dbReference type="ARBA" id="ARBA00049117"/>
    </source>
</evidence>
<dbReference type="Pfam" id="PF02492">
    <property type="entry name" value="cobW"/>
    <property type="match status" value="1"/>
</dbReference>
<dbReference type="SMART" id="SM00833">
    <property type="entry name" value="CobW_C"/>
    <property type="match status" value="1"/>
</dbReference>
<protein>
    <submittedName>
        <fullName evidence="9">GTP-binding protein</fullName>
    </submittedName>
</protein>
<keyword evidence="10" id="KW-1185">Reference proteome</keyword>
<accession>A0A7J5TTW7</accession>
<dbReference type="SUPFAM" id="SSF52540">
    <property type="entry name" value="P-loop containing nucleoside triphosphate hydrolases"/>
    <property type="match status" value="1"/>
</dbReference>
<dbReference type="InterPro" id="IPR027417">
    <property type="entry name" value="P-loop_NTPase"/>
</dbReference>
<evidence type="ECO:0000256" key="4">
    <source>
        <dbReference type="ARBA" id="ARBA00034320"/>
    </source>
</evidence>
<dbReference type="InterPro" id="IPR051316">
    <property type="entry name" value="Zinc-reg_GTPase_activator"/>
</dbReference>
<evidence type="ECO:0000313" key="10">
    <source>
        <dbReference type="Proteomes" id="UP000488299"/>
    </source>
</evidence>
<evidence type="ECO:0000256" key="7">
    <source>
        <dbReference type="SAM" id="MobiDB-lite"/>
    </source>
</evidence>
<evidence type="ECO:0000256" key="1">
    <source>
        <dbReference type="ARBA" id="ARBA00022741"/>
    </source>
</evidence>
<gene>
    <name evidence="9" type="ORF">F5984_22225</name>
</gene>
<dbReference type="GO" id="GO:0016787">
    <property type="term" value="F:hydrolase activity"/>
    <property type="evidence" value="ECO:0007669"/>
    <property type="project" value="UniProtKB-KW"/>
</dbReference>
<dbReference type="Pfam" id="PF07683">
    <property type="entry name" value="CobW_C"/>
    <property type="match status" value="1"/>
</dbReference>
<comment type="catalytic activity">
    <reaction evidence="6">
        <text>GTP + H2O = GDP + phosphate + H(+)</text>
        <dbReference type="Rhea" id="RHEA:19669"/>
        <dbReference type="ChEBI" id="CHEBI:15377"/>
        <dbReference type="ChEBI" id="CHEBI:15378"/>
        <dbReference type="ChEBI" id="CHEBI:37565"/>
        <dbReference type="ChEBI" id="CHEBI:43474"/>
        <dbReference type="ChEBI" id="CHEBI:58189"/>
    </reaction>
    <physiologicalReaction direction="left-to-right" evidence="6">
        <dbReference type="Rhea" id="RHEA:19670"/>
    </physiologicalReaction>
</comment>
<dbReference type="InterPro" id="IPR011629">
    <property type="entry name" value="CobW-like_C"/>
</dbReference>
<dbReference type="EMBL" id="WELI01000011">
    <property type="protein sequence ID" value="KAB7727344.1"/>
    <property type="molecule type" value="Genomic_DNA"/>
</dbReference>
<dbReference type="InterPro" id="IPR003495">
    <property type="entry name" value="CobW/HypB/UreG_nucleotide-bd"/>
</dbReference>
<feature type="domain" description="CobW C-terminal" evidence="8">
    <location>
        <begin position="243"/>
        <end position="337"/>
    </location>
</feature>
<evidence type="ECO:0000256" key="2">
    <source>
        <dbReference type="ARBA" id="ARBA00022801"/>
    </source>
</evidence>
<name>A0A7J5TTW7_9BACT</name>
<proteinExistence type="inferred from homology"/>
<evidence type="ECO:0000259" key="8">
    <source>
        <dbReference type="SMART" id="SM00833"/>
    </source>
</evidence>